<evidence type="ECO:0000313" key="3">
    <source>
        <dbReference type="Proteomes" id="UP001315278"/>
    </source>
</evidence>
<reference evidence="3" key="1">
    <citation type="journal article" date="2021" name="ISME J.">
        <title>Evolutionary origin and ecological implication of a unique nif island in free-living Bradyrhizobium lineages.</title>
        <authorList>
            <person name="Tao J."/>
        </authorList>
    </citation>
    <scope>NUCLEOTIDE SEQUENCE [LARGE SCALE GENOMIC DNA]</scope>
    <source>
        <strain evidence="3">SZCCT0434</strain>
    </source>
</reference>
<dbReference type="Proteomes" id="UP001315278">
    <property type="component" value="Unassembled WGS sequence"/>
</dbReference>
<name>A0ABS5FLV3_9BRAD</name>
<protein>
    <recommendedName>
        <fullName evidence="4">Secreted protein</fullName>
    </recommendedName>
</protein>
<evidence type="ECO:0008006" key="4">
    <source>
        <dbReference type="Google" id="ProtNLM"/>
    </source>
</evidence>
<keyword evidence="3" id="KW-1185">Reference proteome</keyword>
<sequence length="177" mass="18855">MDDLRRNGVCAVLAGFLLSMIFVSSDSGWAQTAAPTLGLQSPAQQPVPLAREPQRIEPPSAPVERENPGLINEIGKLFEKSMLPPLKSAGETMNDLSNVTRPSSMVTGRAACVVASNGAPDCKAGADRLCQTKGFREGRSLDTDAAEKCSPLAYLPGHKRGPNDCKTENFVTRAICQ</sequence>
<accession>A0ABS5FLV3</accession>
<gene>
    <name evidence="2" type="ORF">JQ615_20280</name>
</gene>
<evidence type="ECO:0000313" key="2">
    <source>
        <dbReference type="EMBL" id="MBR0797726.1"/>
    </source>
</evidence>
<evidence type="ECO:0000256" key="1">
    <source>
        <dbReference type="SAM" id="MobiDB-lite"/>
    </source>
</evidence>
<proteinExistence type="predicted"/>
<organism evidence="2 3">
    <name type="scientific">Bradyrhizobium jicamae</name>
    <dbReference type="NCBI Taxonomy" id="280332"/>
    <lineage>
        <taxon>Bacteria</taxon>
        <taxon>Pseudomonadati</taxon>
        <taxon>Pseudomonadota</taxon>
        <taxon>Alphaproteobacteria</taxon>
        <taxon>Hyphomicrobiales</taxon>
        <taxon>Nitrobacteraceae</taxon>
        <taxon>Bradyrhizobium</taxon>
    </lineage>
</organism>
<comment type="caution">
    <text evidence="2">The sequence shown here is derived from an EMBL/GenBank/DDBJ whole genome shotgun (WGS) entry which is preliminary data.</text>
</comment>
<feature type="region of interest" description="Disordered" evidence="1">
    <location>
        <begin position="40"/>
        <end position="67"/>
    </location>
</feature>
<dbReference type="EMBL" id="JAFCJH010000020">
    <property type="protein sequence ID" value="MBR0797726.1"/>
    <property type="molecule type" value="Genomic_DNA"/>
</dbReference>